<evidence type="ECO:0000259" key="1">
    <source>
        <dbReference type="Pfam" id="PF12671"/>
    </source>
</evidence>
<dbReference type="EMBL" id="JADMLG010000002">
    <property type="protein sequence ID" value="MBH0776133.1"/>
    <property type="molecule type" value="Genomic_DNA"/>
</dbReference>
<sequence>MNLEQLRHADPGKWQAAADDLLAAAKDCEEAVAEIHANGTKRLEESWPDYLGDIVRSRITEVTGKLEEIGVLLRGAVTALDTLEDAARIAQSQAGAAISAAVVVGLQVTGDLVSIPADHHDPDSVVDDRDRCAALIKDAVDAATKADEEVAGALRKLAISVDSSLLDEARKQQAAAVEDALDAIRETLPKGQSPEAVKQWWNSLPVDRQQDLMLAVPVELHDLDGVPDSVKKELEGSNGYNAVKAVQFAREHANDTSIDIFDNNCANFVSTTLASAGLEYKGGSTLDSDGWGRSRAAGINFDPPGPGSLQGLSHTDTWINAEKQKKFFLDNGAQEVGTTGAKPGDLVYWEHTQNVGDYTAGQAHHTAVVTAVLPNGDVLYSQHTTNGKDLSLTDRVGFANQDGGTQNVRIIRPKETW</sequence>
<dbReference type="InterPro" id="IPR024301">
    <property type="entry name" value="Amidase_6"/>
</dbReference>
<keyword evidence="3" id="KW-1185">Reference proteome</keyword>
<evidence type="ECO:0000313" key="2">
    <source>
        <dbReference type="EMBL" id="MBH0776133.1"/>
    </source>
</evidence>
<name>A0A931IA63_9NOCA</name>
<feature type="domain" description="Putative amidase" evidence="1">
    <location>
        <begin position="240"/>
        <end position="393"/>
    </location>
</feature>
<reference evidence="2" key="1">
    <citation type="submission" date="2020-11" db="EMBL/GenBank/DDBJ databases">
        <title>Nocardia NEAU-351.nov., a novel actinomycete isolated from the cow dung.</title>
        <authorList>
            <person name="Zhang X."/>
        </authorList>
    </citation>
    <scope>NUCLEOTIDE SEQUENCE</scope>
    <source>
        <strain evidence="2">NEAU-351</strain>
    </source>
</reference>
<comment type="caution">
    <text evidence="2">The sequence shown here is derived from an EMBL/GenBank/DDBJ whole genome shotgun (WGS) entry which is preliminary data.</text>
</comment>
<accession>A0A931IA63</accession>
<dbReference type="Pfam" id="PF12671">
    <property type="entry name" value="Amidase_6"/>
    <property type="match status" value="1"/>
</dbReference>
<dbReference type="RefSeq" id="WP_196148403.1">
    <property type="nucleotide sequence ID" value="NZ_JADMLG010000002.1"/>
</dbReference>
<dbReference type="AlphaFoldDB" id="A0A931IA63"/>
<organism evidence="2 3">
    <name type="scientific">Nocardia bovistercoris</name>
    <dbReference type="NCBI Taxonomy" id="2785916"/>
    <lineage>
        <taxon>Bacteria</taxon>
        <taxon>Bacillati</taxon>
        <taxon>Actinomycetota</taxon>
        <taxon>Actinomycetes</taxon>
        <taxon>Mycobacteriales</taxon>
        <taxon>Nocardiaceae</taxon>
        <taxon>Nocardia</taxon>
    </lineage>
</organism>
<evidence type="ECO:0000313" key="3">
    <source>
        <dbReference type="Proteomes" id="UP000655751"/>
    </source>
</evidence>
<gene>
    <name evidence="2" type="ORF">IT779_07535</name>
</gene>
<dbReference type="Proteomes" id="UP000655751">
    <property type="component" value="Unassembled WGS sequence"/>
</dbReference>
<proteinExistence type="predicted"/>
<protein>
    <submittedName>
        <fullName evidence="2">Amidase domain-containing protein</fullName>
    </submittedName>
</protein>